<gene>
    <name evidence="2" type="ORF">LCPAC304_03880</name>
</gene>
<sequence length="106" mass="12486">MFLVLDRKMESRIEEEMDQGWSFVKVLRDHYWISRGCFMMGCVAAWVTPLSWVLLPLVLLVDLFVQNPTVPQLEMTVRGAIAITYLKIYISWLNYKDGDRKIKKTE</sequence>
<name>A0A481ZBI6_9VIRU</name>
<evidence type="ECO:0000313" key="2">
    <source>
        <dbReference type="EMBL" id="QBK92041.1"/>
    </source>
</evidence>
<protein>
    <submittedName>
        <fullName evidence="2">Uncharacterized protein</fullName>
    </submittedName>
</protein>
<feature type="transmembrane region" description="Helical" evidence="1">
    <location>
        <begin position="75"/>
        <end position="95"/>
    </location>
</feature>
<proteinExistence type="predicted"/>
<keyword evidence="1" id="KW-1133">Transmembrane helix</keyword>
<keyword evidence="1" id="KW-0812">Transmembrane</keyword>
<feature type="transmembrane region" description="Helical" evidence="1">
    <location>
        <begin position="37"/>
        <end position="55"/>
    </location>
</feature>
<dbReference type="EMBL" id="MK500567">
    <property type="protein sequence ID" value="QBK92041.1"/>
    <property type="molecule type" value="Genomic_DNA"/>
</dbReference>
<organism evidence="2">
    <name type="scientific">Pithovirus LCPAC304</name>
    <dbReference type="NCBI Taxonomy" id="2506594"/>
    <lineage>
        <taxon>Viruses</taxon>
        <taxon>Pithoviruses</taxon>
    </lineage>
</organism>
<reference evidence="2" key="1">
    <citation type="journal article" date="2019" name="MBio">
        <title>Virus Genomes from Deep Sea Sediments Expand the Ocean Megavirome and Support Independent Origins of Viral Gigantism.</title>
        <authorList>
            <person name="Backstrom D."/>
            <person name="Yutin N."/>
            <person name="Jorgensen S.L."/>
            <person name="Dharamshi J."/>
            <person name="Homa F."/>
            <person name="Zaremba-Niedwiedzka K."/>
            <person name="Spang A."/>
            <person name="Wolf Y.I."/>
            <person name="Koonin E.V."/>
            <person name="Ettema T.J."/>
        </authorList>
    </citation>
    <scope>NUCLEOTIDE SEQUENCE</scope>
</reference>
<evidence type="ECO:0000256" key="1">
    <source>
        <dbReference type="SAM" id="Phobius"/>
    </source>
</evidence>
<accession>A0A481ZBI6</accession>
<keyword evidence="1" id="KW-0472">Membrane</keyword>